<keyword evidence="3" id="KW-1185">Reference proteome</keyword>
<keyword evidence="1" id="KW-0812">Transmembrane</keyword>
<evidence type="ECO:0000256" key="1">
    <source>
        <dbReference type="SAM" id="Phobius"/>
    </source>
</evidence>
<feature type="transmembrane region" description="Helical" evidence="1">
    <location>
        <begin position="12"/>
        <end position="35"/>
    </location>
</feature>
<dbReference type="HOGENOM" id="CLU_3173723_0_0_14"/>
<name>R4RPA9_PHYAS</name>
<dbReference type="KEGG" id="nzs:SLY_0401"/>
<evidence type="ECO:0000313" key="3">
    <source>
        <dbReference type="Proteomes" id="UP000013941"/>
    </source>
</evidence>
<dbReference type="AlphaFoldDB" id="R4RPA9"/>
<sequence>MKVKNKDKFKKFSFFIFGYLNQDKIIFYLALIFLICDNKYSHEKEGF</sequence>
<organism evidence="2 3">
    <name type="scientific">Strawberry lethal yellows phytoplasma (CPA) str. NZSb11</name>
    <dbReference type="NCBI Taxonomy" id="980422"/>
    <lineage>
        <taxon>Bacteria</taxon>
        <taxon>Bacillati</taxon>
        <taxon>Mycoplasmatota</taxon>
        <taxon>Mollicutes</taxon>
        <taxon>Acholeplasmatales</taxon>
        <taxon>Acholeplasmataceae</taxon>
        <taxon>Candidatus Phytoplasma</taxon>
        <taxon>16SrXII (Stolbur group)</taxon>
    </lineage>
</organism>
<reference evidence="2 3" key="1">
    <citation type="journal article" date="2013" name="BMC Genomics">
        <title>Comparison of the complete genome sequence of two closely related isolates of 'Candidatus Phytoplasma australiense' reveals genome plasticity.</title>
        <authorList>
            <person name="Andersen M.T."/>
            <person name="Liefting L.W."/>
            <person name="Havukkala I."/>
            <person name="Beever R.E."/>
        </authorList>
    </citation>
    <scope>NUCLEOTIDE SEQUENCE [LARGE SCALE GENOMIC DNA]</scope>
    <source>
        <strain evidence="2 3">NZSb11</strain>
    </source>
</reference>
<keyword evidence="1" id="KW-0472">Membrane</keyword>
<evidence type="ECO:0000313" key="2">
    <source>
        <dbReference type="EMBL" id="AGL90321.1"/>
    </source>
</evidence>
<gene>
    <name evidence="2" type="ORF">SLY_0401</name>
</gene>
<dbReference type="PATRIC" id="fig|980422.3.peg.375"/>
<proteinExistence type="predicted"/>
<protein>
    <submittedName>
        <fullName evidence="2">Uncharacterized protein</fullName>
    </submittedName>
</protein>
<keyword evidence="1" id="KW-1133">Transmembrane helix</keyword>
<dbReference type="Proteomes" id="UP000013941">
    <property type="component" value="Chromosome"/>
</dbReference>
<accession>R4RPA9</accession>
<dbReference type="EMBL" id="CP002548">
    <property type="protein sequence ID" value="AGL90321.1"/>
    <property type="molecule type" value="Genomic_DNA"/>
</dbReference>